<organism evidence="1 2">
    <name type="scientific">Cerrena zonata</name>
    <dbReference type="NCBI Taxonomy" id="2478898"/>
    <lineage>
        <taxon>Eukaryota</taxon>
        <taxon>Fungi</taxon>
        <taxon>Dikarya</taxon>
        <taxon>Basidiomycota</taxon>
        <taxon>Agaricomycotina</taxon>
        <taxon>Agaricomycetes</taxon>
        <taxon>Polyporales</taxon>
        <taxon>Cerrenaceae</taxon>
        <taxon>Cerrena</taxon>
    </lineage>
</organism>
<proteinExistence type="predicted"/>
<evidence type="ECO:0008006" key="3">
    <source>
        <dbReference type="Google" id="ProtNLM"/>
    </source>
</evidence>
<dbReference type="Proteomes" id="UP001385951">
    <property type="component" value="Unassembled WGS sequence"/>
</dbReference>
<reference evidence="1 2" key="1">
    <citation type="submission" date="2022-09" db="EMBL/GenBank/DDBJ databases">
        <authorList>
            <person name="Palmer J.M."/>
        </authorList>
    </citation>
    <scope>NUCLEOTIDE SEQUENCE [LARGE SCALE GENOMIC DNA]</scope>
    <source>
        <strain evidence="1 2">DSM 7382</strain>
    </source>
</reference>
<keyword evidence="2" id="KW-1185">Reference proteome</keyword>
<name>A0AAW0GN12_9APHY</name>
<evidence type="ECO:0000313" key="1">
    <source>
        <dbReference type="EMBL" id="KAK7690984.1"/>
    </source>
</evidence>
<gene>
    <name evidence="1" type="ORF">QCA50_006087</name>
</gene>
<protein>
    <recommendedName>
        <fullName evidence="3">DUF4258 domain-containing protein</fullName>
    </recommendedName>
</protein>
<dbReference type="EMBL" id="JASBNA010000006">
    <property type="protein sequence ID" value="KAK7690984.1"/>
    <property type="molecule type" value="Genomic_DNA"/>
</dbReference>
<comment type="caution">
    <text evidence="1">The sequence shown here is derived from an EMBL/GenBank/DDBJ whole genome shotgun (WGS) entry which is preliminary data.</text>
</comment>
<evidence type="ECO:0000313" key="2">
    <source>
        <dbReference type="Proteomes" id="UP001385951"/>
    </source>
</evidence>
<accession>A0AAW0GN12</accession>
<dbReference type="AlphaFoldDB" id="A0AAW0GN12"/>
<sequence>MPREIINVQVRISSCRVEKSRRKPSRGEFLEMLLAEHGLDEEGFYQGNDPLQLTRITTYFDEVEHHGSRTRYVRVVFRLTSRQAYATVYVKLYQP</sequence>